<proteinExistence type="predicted"/>
<keyword evidence="2" id="KW-1185">Reference proteome</keyword>
<gene>
    <name evidence="1" type="ORF">GCM10010191_65320</name>
</gene>
<dbReference type="RefSeq" id="WP_344594198.1">
    <property type="nucleotide sequence ID" value="NZ_BAAARW010000024.1"/>
</dbReference>
<evidence type="ECO:0000313" key="1">
    <source>
        <dbReference type="EMBL" id="GAA2440459.1"/>
    </source>
</evidence>
<name>A0ABN3JVB8_9ACTN</name>
<reference evidence="1 2" key="1">
    <citation type="journal article" date="2019" name="Int. J. Syst. Evol. Microbiol.">
        <title>The Global Catalogue of Microorganisms (GCM) 10K type strain sequencing project: providing services to taxonomists for standard genome sequencing and annotation.</title>
        <authorList>
            <consortium name="The Broad Institute Genomics Platform"/>
            <consortium name="The Broad Institute Genome Sequencing Center for Infectious Disease"/>
            <person name="Wu L."/>
            <person name="Ma J."/>
        </authorList>
    </citation>
    <scope>NUCLEOTIDE SEQUENCE [LARGE SCALE GENOMIC DNA]</scope>
    <source>
        <strain evidence="1 2">JCM 3325</strain>
    </source>
</reference>
<protein>
    <recommendedName>
        <fullName evidence="3">Antibiotic biosynthesis monooxygenase</fullName>
    </recommendedName>
</protein>
<organism evidence="1 2">
    <name type="scientific">Actinomadura vinacea</name>
    <dbReference type="NCBI Taxonomy" id="115336"/>
    <lineage>
        <taxon>Bacteria</taxon>
        <taxon>Bacillati</taxon>
        <taxon>Actinomycetota</taxon>
        <taxon>Actinomycetes</taxon>
        <taxon>Streptosporangiales</taxon>
        <taxon>Thermomonosporaceae</taxon>
        <taxon>Actinomadura</taxon>
    </lineage>
</organism>
<dbReference type="Proteomes" id="UP001501231">
    <property type="component" value="Unassembled WGS sequence"/>
</dbReference>
<comment type="caution">
    <text evidence="1">The sequence shown here is derived from an EMBL/GenBank/DDBJ whole genome shotgun (WGS) entry which is preliminary data.</text>
</comment>
<sequence length="101" mass="11139">MPLLLIRYQVAEKGVAEVIRATEATFQAVRDEQPEGIRYLYLHRPGGNEFVALLELNQGLENPLPGIEAARHLQATVAQWVEGGAPTPQPLEVIGSYGFTR</sequence>
<evidence type="ECO:0000313" key="2">
    <source>
        <dbReference type="Proteomes" id="UP001501231"/>
    </source>
</evidence>
<dbReference type="EMBL" id="BAAARW010000024">
    <property type="protein sequence ID" value="GAA2440459.1"/>
    <property type="molecule type" value="Genomic_DNA"/>
</dbReference>
<accession>A0ABN3JVB8</accession>
<evidence type="ECO:0008006" key="3">
    <source>
        <dbReference type="Google" id="ProtNLM"/>
    </source>
</evidence>